<dbReference type="RefSeq" id="WP_095522984.1">
    <property type="nucleotide sequence ID" value="NZ_MDUX01000001.1"/>
</dbReference>
<keyword evidence="4" id="KW-0564">Palmitate</keyword>
<name>A0A272EZ38_9RHOO</name>
<feature type="chain" id="PRO_5013415506" description="Outer membrane protein assembly factor BamB" evidence="5">
    <location>
        <begin position="20"/>
        <end position="379"/>
    </location>
</feature>
<evidence type="ECO:0000256" key="2">
    <source>
        <dbReference type="ARBA" id="ARBA00023136"/>
    </source>
</evidence>
<dbReference type="EMBL" id="NMRN01000001">
    <property type="protein sequence ID" value="PAS95373.1"/>
    <property type="molecule type" value="Genomic_DNA"/>
</dbReference>
<reference evidence="8 9" key="2">
    <citation type="submission" date="2017-07" db="EMBL/GenBank/DDBJ databases">
        <title>Candidatus Dactylopiibacterium carminicum, a nitrogen-fixing symbiont of the cochineal insect Dactylopius coccus and Dactylopius opuntiae (Hemiptera: Coccoidea: Dactylopiidae).</title>
        <authorList>
            <person name="Vera A."/>
        </authorList>
    </citation>
    <scope>NUCLEOTIDE SEQUENCE [LARGE SCALE GENOMIC DNA]</scope>
    <source>
        <strain evidence="8 9">NFDCM</strain>
    </source>
</reference>
<keyword evidence="2 4" id="KW-0472">Membrane</keyword>
<dbReference type="Proteomes" id="UP000216107">
    <property type="component" value="Unassembled WGS sequence"/>
</dbReference>
<dbReference type="InterPro" id="IPR017687">
    <property type="entry name" value="BamB"/>
</dbReference>
<dbReference type="SMART" id="SM00564">
    <property type="entry name" value="PQQ"/>
    <property type="match status" value="7"/>
</dbReference>
<dbReference type="OrthoDB" id="5173551at2"/>
<feature type="signal peptide" evidence="5">
    <location>
        <begin position="1"/>
        <end position="19"/>
    </location>
</feature>
<evidence type="ECO:0000313" key="10">
    <source>
        <dbReference type="Proteomes" id="UP000623509"/>
    </source>
</evidence>
<keyword evidence="3 4" id="KW-0998">Cell outer membrane</keyword>
<dbReference type="HAMAP" id="MF_00923">
    <property type="entry name" value="OM_assembly_BamB"/>
    <property type="match status" value="1"/>
</dbReference>
<sequence>MMKLRSPLLLCLLSALVLAACSSSSTRPQPSPLPVFSSAAELREQWSHGPGKLRDALLRPGLAGGSVYAAGEQGEVIRIDAAGRRVWRADTDIRLSGGVASDGGVVLVGGSEGELVALDADSGKLRWRTAVGGEILSLPLIADDLALVRVGDYQIAAYGLTDGKRRWVYQRTQSPLALRSHNGFVRSGDVVLAGFSGGKLVALSLAGGLQRWEATIAQPRGANELERMADVVGEPVLVGEMVCAASFQGRVTCVDRTSGQLRWARDIPSTTGLAADGDSLYVVDSLDAVYSLDVATGSTRWKQEKLGYRQLVRPLVVGTRLVVADAQGYIHVLDRSNGTFVARARADSSGVFAPMLALPNDGFATQTRDGEVIAWSFKR</sequence>
<evidence type="ECO:0000256" key="3">
    <source>
        <dbReference type="ARBA" id="ARBA00023237"/>
    </source>
</evidence>
<dbReference type="PANTHER" id="PTHR34512">
    <property type="entry name" value="CELL SURFACE PROTEIN"/>
    <property type="match status" value="1"/>
</dbReference>
<dbReference type="InterPro" id="IPR018391">
    <property type="entry name" value="PQQ_b-propeller_rpt"/>
</dbReference>
<dbReference type="NCBIfam" id="TIGR03300">
    <property type="entry name" value="assembly_YfgL"/>
    <property type="match status" value="1"/>
</dbReference>
<proteinExistence type="inferred from homology"/>
<comment type="caution">
    <text evidence="8">The sequence shown here is derived from an EMBL/GenBank/DDBJ whole genome shotgun (WGS) entry which is preliminary data.</text>
</comment>
<dbReference type="InterPro" id="IPR002372">
    <property type="entry name" value="PQQ_rpt_dom"/>
</dbReference>
<keyword evidence="10" id="KW-1185">Reference proteome</keyword>
<comment type="subunit">
    <text evidence="4">Part of the Bam complex.</text>
</comment>
<evidence type="ECO:0000313" key="9">
    <source>
        <dbReference type="Proteomes" id="UP000216107"/>
    </source>
</evidence>
<dbReference type="PANTHER" id="PTHR34512:SF30">
    <property type="entry name" value="OUTER MEMBRANE PROTEIN ASSEMBLY FACTOR BAMB"/>
    <property type="match status" value="1"/>
</dbReference>
<gene>
    <name evidence="4 8" type="primary">bamB</name>
    <name evidence="7" type="ORF">BGI27_00570</name>
    <name evidence="8" type="ORF">CGU29_00605</name>
</gene>
<evidence type="ECO:0000313" key="8">
    <source>
        <dbReference type="EMBL" id="PAS95373.1"/>
    </source>
</evidence>
<reference evidence="7 10" key="1">
    <citation type="submission" date="2016-08" db="EMBL/GenBank/DDBJ databases">
        <title>Candidatus Dactylopiibacterium carminicum genome sequence.</title>
        <authorList>
            <person name="Ramirez-Puebla S.T."/>
            <person name="Ormeno-Orrillo E."/>
            <person name="Vera-Ponce De Leon A."/>
            <person name="Luis L."/>
            <person name="Sanchez-Flores A."/>
            <person name="Monica R."/>
            <person name="Martinez-Romero E."/>
        </authorList>
    </citation>
    <scope>NUCLEOTIDE SEQUENCE [LARGE SCALE GENOMIC DNA]</scope>
    <source>
        <strain evidence="7">END1</strain>
    </source>
</reference>
<dbReference type="GO" id="GO:0043165">
    <property type="term" value="P:Gram-negative-bacterium-type cell outer membrane assembly"/>
    <property type="evidence" value="ECO:0007669"/>
    <property type="project" value="UniProtKB-UniRule"/>
</dbReference>
<dbReference type="AlphaFoldDB" id="A0A272EZ38"/>
<dbReference type="PROSITE" id="PS51257">
    <property type="entry name" value="PROKAR_LIPOPROTEIN"/>
    <property type="match status" value="1"/>
</dbReference>
<feature type="domain" description="Pyrrolo-quinoline quinone repeat" evidence="6">
    <location>
        <begin position="73"/>
        <end position="303"/>
    </location>
</feature>
<dbReference type="EMBL" id="MDUX01000001">
    <property type="protein sequence ID" value="KAF7600874.1"/>
    <property type="molecule type" value="Genomic_DNA"/>
</dbReference>
<comment type="similarity">
    <text evidence="4">Belongs to the BamB family.</text>
</comment>
<evidence type="ECO:0000256" key="5">
    <source>
        <dbReference type="SAM" id="SignalP"/>
    </source>
</evidence>
<dbReference type="GO" id="GO:0009279">
    <property type="term" value="C:cell outer membrane"/>
    <property type="evidence" value="ECO:0007669"/>
    <property type="project" value="UniProtKB-SubCell"/>
</dbReference>
<dbReference type="SUPFAM" id="SSF50998">
    <property type="entry name" value="Quinoprotein alcohol dehydrogenase-like"/>
    <property type="match status" value="1"/>
</dbReference>
<comment type="function">
    <text evidence="4">Part of the outer membrane protein assembly complex, which is involved in assembly and insertion of beta-barrel proteins into the outer membrane.</text>
</comment>
<evidence type="ECO:0000313" key="7">
    <source>
        <dbReference type="EMBL" id="KAF7600874.1"/>
    </source>
</evidence>
<keyword evidence="1 4" id="KW-0732">Signal</keyword>
<accession>A0A272EZ38</accession>
<dbReference type="Gene3D" id="2.130.10.10">
    <property type="entry name" value="YVTN repeat-like/Quinoprotein amine dehydrogenase"/>
    <property type="match status" value="1"/>
</dbReference>
<dbReference type="Proteomes" id="UP000623509">
    <property type="component" value="Unassembled WGS sequence"/>
</dbReference>
<evidence type="ECO:0000259" key="6">
    <source>
        <dbReference type="Pfam" id="PF13360"/>
    </source>
</evidence>
<dbReference type="Pfam" id="PF13360">
    <property type="entry name" value="PQQ_2"/>
    <property type="match status" value="1"/>
</dbReference>
<evidence type="ECO:0000256" key="1">
    <source>
        <dbReference type="ARBA" id="ARBA00022729"/>
    </source>
</evidence>
<dbReference type="GO" id="GO:0051205">
    <property type="term" value="P:protein insertion into membrane"/>
    <property type="evidence" value="ECO:0007669"/>
    <property type="project" value="UniProtKB-UniRule"/>
</dbReference>
<keyword evidence="4" id="KW-0449">Lipoprotein</keyword>
<organism evidence="8 9">
    <name type="scientific">Candidatus Dactylopiibacterium carminicum</name>
    <dbReference type="NCBI Taxonomy" id="857335"/>
    <lineage>
        <taxon>Bacteria</taxon>
        <taxon>Pseudomonadati</taxon>
        <taxon>Pseudomonadota</taxon>
        <taxon>Betaproteobacteria</taxon>
        <taxon>Rhodocyclales</taxon>
        <taxon>Rhodocyclaceae</taxon>
        <taxon>Candidatus Dactylopiibacterium</taxon>
    </lineage>
</organism>
<evidence type="ECO:0000256" key="4">
    <source>
        <dbReference type="HAMAP-Rule" id="MF_00923"/>
    </source>
</evidence>
<dbReference type="InterPro" id="IPR011047">
    <property type="entry name" value="Quinoprotein_ADH-like_sf"/>
</dbReference>
<comment type="subcellular location">
    <subcellularLocation>
        <location evidence="4">Cell outer membrane</location>
        <topology evidence="4">Lipid-anchor</topology>
    </subcellularLocation>
</comment>
<protein>
    <recommendedName>
        <fullName evidence="4">Outer membrane protein assembly factor BamB</fullName>
    </recommendedName>
</protein>
<dbReference type="InterPro" id="IPR015943">
    <property type="entry name" value="WD40/YVTN_repeat-like_dom_sf"/>
</dbReference>